<accession>A0A8B7UF09</accession>
<evidence type="ECO:0000256" key="1">
    <source>
        <dbReference type="SAM" id="MobiDB-lite"/>
    </source>
</evidence>
<dbReference type="AlphaFoldDB" id="A0A8B7UF09"/>
<evidence type="ECO:0000313" key="3">
    <source>
        <dbReference type="RefSeq" id="XP_020017719.1"/>
    </source>
</evidence>
<feature type="compositionally biased region" description="Pro residues" evidence="1">
    <location>
        <begin position="144"/>
        <end position="158"/>
    </location>
</feature>
<keyword evidence="2" id="KW-1133">Transmembrane helix</keyword>
<proteinExistence type="predicted"/>
<feature type="region of interest" description="Disordered" evidence="1">
    <location>
        <begin position="144"/>
        <end position="222"/>
    </location>
</feature>
<organism evidence="3">
    <name type="scientific">Castor canadensis</name>
    <name type="common">American beaver</name>
    <dbReference type="NCBI Taxonomy" id="51338"/>
    <lineage>
        <taxon>Eukaryota</taxon>
        <taxon>Metazoa</taxon>
        <taxon>Chordata</taxon>
        <taxon>Craniata</taxon>
        <taxon>Vertebrata</taxon>
        <taxon>Euteleostomi</taxon>
        <taxon>Mammalia</taxon>
        <taxon>Eutheria</taxon>
        <taxon>Euarchontoglires</taxon>
        <taxon>Glires</taxon>
        <taxon>Rodentia</taxon>
        <taxon>Castorimorpha</taxon>
        <taxon>Castoridae</taxon>
        <taxon>Castor</taxon>
    </lineage>
</organism>
<gene>
    <name evidence="3" type="primary">LOC109685334</name>
</gene>
<feature type="transmembrane region" description="Helical" evidence="2">
    <location>
        <begin position="38"/>
        <end position="58"/>
    </location>
</feature>
<protein>
    <submittedName>
        <fullName evidence="3">Uncharacterized protein LOC109685334</fullName>
    </submittedName>
</protein>
<dbReference type="RefSeq" id="XP_020017719.1">
    <property type="nucleotide sequence ID" value="XM_020162130.1"/>
</dbReference>
<name>A0A8B7UF09_CASCN</name>
<sequence>MRFGLPPFPFYPDSCSEPATEQGETTFFPFGYLRHFPLFGRGFPAILSNWFFILIGFFRKGPQTRDPKAGGRGLGGRFPDACYAGGGALGGVRLGGGGRRRRTSRKGEGEWGSAKRLRRRCSLHRAAPDPGECGLVVLLLLPPPPPPPPLLPPPPPGPTDKGRKEATEEPALQPLTGLRAGAKRGHFLSGHRAEARGGGRPRRCRGQGRGPRGTEAVAGFPCPRRMGSSQGAAAWVLKGAASAAATTTTAAAAMAAGSSHRLQLLLAQ</sequence>
<keyword evidence="2" id="KW-0472">Membrane</keyword>
<dbReference type="KEGG" id="ccan:109685334"/>
<keyword evidence="2" id="KW-0812">Transmembrane</keyword>
<evidence type="ECO:0000256" key="2">
    <source>
        <dbReference type="SAM" id="Phobius"/>
    </source>
</evidence>
<reference evidence="3" key="1">
    <citation type="submission" date="2025-08" db="UniProtKB">
        <authorList>
            <consortium name="RefSeq"/>
        </authorList>
    </citation>
    <scope>IDENTIFICATION</scope>
    <source>
        <tissue evidence="3">Leukocyte</tissue>
    </source>
</reference>